<dbReference type="Gene3D" id="3.30.1180.20">
    <property type="entry name" value="Dihydroxyacetone kinase, domain 2"/>
    <property type="match status" value="1"/>
</dbReference>
<dbReference type="PANTHER" id="PTHR28629:SF4">
    <property type="entry name" value="TRIOKINASE_FMN CYCLASE"/>
    <property type="match status" value="1"/>
</dbReference>
<dbReference type="SUPFAM" id="SSF82549">
    <property type="entry name" value="DAK1/DegV-like"/>
    <property type="match status" value="1"/>
</dbReference>
<dbReference type="AlphaFoldDB" id="A0A173VB88"/>
<accession>A0A173VB88</accession>
<reference evidence="2 3" key="1">
    <citation type="submission" date="2015-09" db="EMBL/GenBank/DDBJ databases">
        <authorList>
            <consortium name="Pathogen Informatics"/>
        </authorList>
    </citation>
    <scope>NUCLEOTIDE SEQUENCE [LARGE SCALE GENOMIC DNA]</scope>
    <source>
        <strain evidence="2 3">2789STDY5608872</strain>
    </source>
</reference>
<sequence length="338" mass="36161">MSDIKTKFINDPENITAELLEGYVLAYPNQVKLAAENIVVRANPKGNDKVAIVTLGGSGHEPALSGFVGEGMLDCSVVGDVFAAPGAQRLFQALQLMDREAGILLVVLNHSGDVMSANMACQLAARKGIKVKKLLTHDDISAGIGANVDDRRGLAGCVPLYKILGAAAEEGKSLDELIEIGERYNKNVATLAVAMRSCTHPQNGGTITNLPDGIMEIGMGQHGEGGGGQKPLVSADDTAAEMVDLLCQQLQPKAGDKMLLIINGVGATTHMELNIIFRKAYKELEARGLQVVVSRIQEILTVQEQAGFQMIMAILDEDHIDYLNNKRADAPYWTTLGK</sequence>
<evidence type="ECO:0000313" key="3">
    <source>
        <dbReference type="Proteomes" id="UP000095591"/>
    </source>
</evidence>
<dbReference type="Gene3D" id="3.40.50.10440">
    <property type="entry name" value="Dihydroxyacetone kinase, domain 1"/>
    <property type="match status" value="1"/>
</dbReference>
<name>A0A173VB88_PARDI</name>
<dbReference type="Proteomes" id="UP000095591">
    <property type="component" value="Unassembled WGS sequence"/>
</dbReference>
<dbReference type="FunFam" id="3.40.50.10440:FF:000001">
    <property type="entry name" value="Dihydroxyacetone kinase, DhaK subunit"/>
    <property type="match status" value="1"/>
</dbReference>
<dbReference type="GO" id="GO:0005829">
    <property type="term" value="C:cytosol"/>
    <property type="evidence" value="ECO:0007669"/>
    <property type="project" value="TreeGrafter"/>
</dbReference>
<feature type="domain" description="DhaK" evidence="1">
    <location>
        <begin position="11"/>
        <end position="333"/>
    </location>
</feature>
<keyword evidence="2" id="KW-0808">Transferase</keyword>
<organism evidence="2 3">
    <name type="scientific">Parabacteroides distasonis</name>
    <dbReference type="NCBI Taxonomy" id="823"/>
    <lineage>
        <taxon>Bacteria</taxon>
        <taxon>Pseudomonadati</taxon>
        <taxon>Bacteroidota</taxon>
        <taxon>Bacteroidia</taxon>
        <taxon>Bacteroidales</taxon>
        <taxon>Tannerellaceae</taxon>
        <taxon>Parabacteroides</taxon>
    </lineage>
</organism>
<dbReference type="EC" id="2.7.-.-" evidence="2"/>
<dbReference type="EMBL" id="CYXP01000006">
    <property type="protein sequence ID" value="CUN24314.1"/>
    <property type="molecule type" value="Genomic_DNA"/>
</dbReference>
<dbReference type="Pfam" id="PF02733">
    <property type="entry name" value="Dak1"/>
    <property type="match status" value="1"/>
</dbReference>
<dbReference type="InterPro" id="IPR050861">
    <property type="entry name" value="Dihydroxyacetone_Kinase"/>
</dbReference>
<evidence type="ECO:0000313" key="2">
    <source>
        <dbReference type="EMBL" id="CUN24314.1"/>
    </source>
</evidence>
<proteinExistence type="predicted"/>
<evidence type="ECO:0000259" key="1">
    <source>
        <dbReference type="PROSITE" id="PS51481"/>
    </source>
</evidence>
<keyword evidence="2" id="KW-0418">Kinase</keyword>
<dbReference type="PANTHER" id="PTHR28629">
    <property type="entry name" value="TRIOKINASE/FMN CYCLASE"/>
    <property type="match status" value="1"/>
</dbReference>
<gene>
    <name evidence="2" type="primary">dhaK</name>
    <name evidence="2" type="ORF">ERS852429_02851</name>
</gene>
<dbReference type="RefSeq" id="WP_057319654.1">
    <property type="nucleotide sequence ID" value="NZ_CYXP01000006.1"/>
</dbReference>
<dbReference type="GO" id="GO:0004371">
    <property type="term" value="F:glycerone kinase activity"/>
    <property type="evidence" value="ECO:0007669"/>
    <property type="project" value="InterPro"/>
</dbReference>
<protein>
    <submittedName>
        <fullName evidence="2">PTS-dependent dihydroxyacetone kinase, dihydroxyacetone-binding subunit dhaK</fullName>
        <ecNumber evidence="2">2.7.-.-</ecNumber>
    </submittedName>
</protein>
<dbReference type="PROSITE" id="PS51481">
    <property type="entry name" value="DHAK"/>
    <property type="match status" value="1"/>
</dbReference>
<dbReference type="InterPro" id="IPR004006">
    <property type="entry name" value="DhaK_dom"/>
</dbReference>
<dbReference type="GO" id="GO:0019563">
    <property type="term" value="P:glycerol catabolic process"/>
    <property type="evidence" value="ECO:0007669"/>
    <property type="project" value="TreeGrafter"/>
</dbReference>